<organism evidence="1 2">
    <name type="scientific">Owenia fusiformis</name>
    <name type="common">Polychaete worm</name>
    <dbReference type="NCBI Taxonomy" id="6347"/>
    <lineage>
        <taxon>Eukaryota</taxon>
        <taxon>Metazoa</taxon>
        <taxon>Spiralia</taxon>
        <taxon>Lophotrochozoa</taxon>
        <taxon>Annelida</taxon>
        <taxon>Polychaeta</taxon>
        <taxon>Sedentaria</taxon>
        <taxon>Canalipalpata</taxon>
        <taxon>Sabellida</taxon>
        <taxon>Oweniida</taxon>
        <taxon>Oweniidae</taxon>
        <taxon>Owenia</taxon>
    </lineage>
</organism>
<dbReference type="OrthoDB" id="10035606at2759"/>
<protein>
    <submittedName>
        <fullName evidence="1">Uncharacterized protein</fullName>
    </submittedName>
</protein>
<keyword evidence="2" id="KW-1185">Reference proteome</keyword>
<dbReference type="Proteomes" id="UP000749559">
    <property type="component" value="Unassembled WGS sequence"/>
</dbReference>
<name>A0A8J1TR90_OWEFU</name>
<evidence type="ECO:0000313" key="1">
    <source>
        <dbReference type="EMBL" id="CAH1789398.1"/>
    </source>
</evidence>
<proteinExistence type="predicted"/>
<dbReference type="PROSITE" id="PS50192">
    <property type="entry name" value="T_SNARE"/>
    <property type="match status" value="1"/>
</dbReference>
<evidence type="ECO:0000313" key="2">
    <source>
        <dbReference type="Proteomes" id="UP000749559"/>
    </source>
</evidence>
<dbReference type="SUPFAM" id="SSF58038">
    <property type="entry name" value="SNARE fusion complex"/>
    <property type="match status" value="1"/>
</dbReference>
<dbReference type="AlphaFoldDB" id="A0A8J1TR90"/>
<dbReference type="InterPro" id="IPR059001">
    <property type="entry name" value="STX17_N"/>
</dbReference>
<dbReference type="EMBL" id="CAIIXF020000007">
    <property type="protein sequence ID" value="CAH1789398.1"/>
    <property type="molecule type" value="Genomic_DNA"/>
</dbReference>
<sequence>MAAFGSNRRKSSQRDDYQKYPLRNLEPAIQKFIKILRIDLGRLHHHQQNIVKFQKLSEFDNLNKEHINATRTVQQLKSNMLALERTRHQVEESEQEKFDAKVKDIQREAAENVADFLNTHGKLEQPFGQSTATDIQSDSSSDNLIHRHSVNVTNTDGDHVDHPLDSGMQYFDGLEQKSEAIQTQDLMEEVRQTKEAEASLEHLREAQQETIDSIEDNVENAHEDVHKGTIQLSNAAKLKAVMIPIAGAVVGTVVAGPVGLIAGAKIGGLIGAVGGGVIGFTSGKYIKKKKDEGINIEMKKMEDKLETSSTSQS</sequence>
<accession>A0A8J1TR90</accession>
<gene>
    <name evidence="1" type="ORF">OFUS_LOCUS14766</name>
</gene>
<dbReference type="Pfam" id="PF26585">
    <property type="entry name" value="STX17_N"/>
    <property type="match status" value="1"/>
</dbReference>
<dbReference type="Gene3D" id="1.20.5.110">
    <property type="match status" value="1"/>
</dbReference>
<dbReference type="InterPro" id="IPR000727">
    <property type="entry name" value="T_SNARE_dom"/>
</dbReference>
<comment type="caution">
    <text evidence="1">The sequence shown here is derived from an EMBL/GenBank/DDBJ whole genome shotgun (WGS) entry which is preliminary data.</text>
</comment>
<reference evidence="1" key="1">
    <citation type="submission" date="2022-03" db="EMBL/GenBank/DDBJ databases">
        <authorList>
            <person name="Martin C."/>
        </authorList>
    </citation>
    <scope>NUCLEOTIDE SEQUENCE</scope>
</reference>